<sequence>MRVQFTVNDKEWEKLMGFAKEKGYPDVPSYCKDASLKERSYATMWKTVVKKISEMPSGTKFALRDLIQTPPSNLGVKLYNHQEELKITVNDQKDSLKTNTFTKI</sequence>
<name>A0A1G5EBQ6_9FIRM</name>
<protein>
    <submittedName>
        <fullName evidence="1">Uncharacterized protein</fullName>
    </submittedName>
</protein>
<evidence type="ECO:0000313" key="2">
    <source>
        <dbReference type="Proteomes" id="UP000183047"/>
    </source>
</evidence>
<gene>
    <name evidence="1" type="ORF">SAMN02910451_01893</name>
</gene>
<accession>A0A1G5EBQ6</accession>
<dbReference type="EMBL" id="FMUR01000010">
    <property type="protein sequence ID" value="SCY24191.1"/>
    <property type="molecule type" value="Genomic_DNA"/>
</dbReference>
<dbReference type="Proteomes" id="UP000183047">
    <property type="component" value="Unassembled WGS sequence"/>
</dbReference>
<dbReference type="RefSeq" id="WP_176756629.1">
    <property type="nucleotide sequence ID" value="NZ_FMUR01000010.1"/>
</dbReference>
<proteinExistence type="predicted"/>
<organism evidence="1 2">
    <name type="scientific">Butyrivibrio hungatei</name>
    <dbReference type="NCBI Taxonomy" id="185008"/>
    <lineage>
        <taxon>Bacteria</taxon>
        <taxon>Bacillati</taxon>
        <taxon>Bacillota</taxon>
        <taxon>Clostridia</taxon>
        <taxon>Lachnospirales</taxon>
        <taxon>Lachnospiraceae</taxon>
        <taxon>Butyrivibrio</taxon>
    </lineage>
</organism>
<dbReference type="AlphaFoldDB" id="A0A1G5EBQ6"/>
<evidence type="ECO:0000313" key="1">
    <source>
        <dbReference type="EMBL" id="SCY24191.1"/>
    </source>
</evidence>
<reference evidence="2" key="1">
    <citation type="submission" date="2016-10" db="EMBL/GenBank/DDBJ databases">
        <authorList>
            <person name="Varghese N."/>
            <person name="Submissions S."/>
        </authorList>
    </citation>
    <scope>NUCLEOTIDE SEQUENCE [LARGE SCALE GENOMIC DNA]</scope>
    <source>
        <strain evidence="2">XBD2006</strain>
    </source>
</reference>
<keyword evidence="2" id="KW-1185">Reference proteome</keyword>